<dbReference type="EMBL" id="JARTIK010000052">
    <property type="protein sequence ID" value="MED4681849.1"/>
    <property type="molecule type" value="Genomic_DNA"/>
</dbReference>
<feature type="transmembrane region" description="Helical" evidence="1">
    <location>
        <begin position="70"/>
        <end position="90"/>
    </location>
</feature>
<feature type="transmembrane region" description="Helical" evidence="1">
    <location>
        <begin position="39"/>
        <end position="58"/>
    </location>
</feature>
<evidence type="ECO:0000313" key="2">
    <source>
        <dbReference type="EMBL" id="MED4681849.1"/>
    </source>
</evidence>
<keyword evidence="1" id="KW-1133">Transmembrane helix</keyword>
<evidence type="ECO:0000256" key="1">
    <source>
        <dbReference type="SAM" id="Phobius"/>
    </source>
</evidence>
<feature type="transmembrane region" description="Helical" evidence="1">
    <location>
        <begin position="12"/>
        <end position="33"/>
    </location>
</feature>
<name>A0ABU6PKM2_9BACI</name>
<proteinExistence type="predicted"/>
<keyword evidence="1" id="KW-0812">Transmembrane</keyword>
<keyword evidence="3" id="KW-1185">Reference proteome</keyword>
<reference evidence="2 3" key="1">
    <citation type="submission" date="2023-03" db="EMBL/GenBank/DDBJ databases">
        <title>Bacillus Genome Sequencing.</title>
        <authorList>
            <person name="Dunlap C."/>
        </authorList>
    </citation>
    <scope>NUCLEOTIDE SEQUENCE [LARGE SCALE GENOMIC DNA]</scope>
    <source>
        <strain evidence="2 3">NRS-319</strain>
    </source>
</reference>
<keyword evidence="1" id="KW-0472">Membrane</keyword>
<organism evidence="2 3">
    <name type="scientific">Bacillus nitratireducens</name>
    <dbReference type="NCBI Taxonomy" id="2026193"/>
    <lineage>
        <taxon>Bacteria</taxon>
        <taxon>Bacillati</taxon>
        <taxon>Bacillota</taxon>
        <taxon>Bacilli</taxon>
        <taxon>Bacillales</taxon>
        <taxon>Bacillaceae</taxon>
        <taxon>Bacillus</taxon>
        <taxon>Bacillus cereus group</taxon>
    </lineage>
</organism>
<gene>
    <name evidence="2" type="ORF">P9485_29595</name>
</gene>
<evidence type="ECO:0000313" key="3">
    <source>
        <dbReference type="Proteomes" id="UP001336122"/>
    </source>
</evidence>
<dbReference type="Proteomes" id="UP001336122">
    <property type="component" value="Unassembled WGS sequence"/>
</dbReference>
<sequence length="95" mass="10354">MVSETNGKIINQVAIFFSIFTLFLYVVGFLGLTQFLGAAVIYIQYISLALAVILTIAGRGKELNKLSFKILAFGVGGILVLYLLIVVLWVTNAQP</sequence>
<comment type="caution">
    <text evidence="2">The sequence shown here is derived from an EMBL/GenBank/DDBJ whole genome shotgun (WGS) entry which is preliminary data.</text>
</comment>
<protein>
    <submittedName>
        <fullName evidence="2">Uncharacterized protein</fullName>
    </submittedName>
</protein>
<accession>A0ABU6PKM2</accession>
<dbReference type="RefSeq" id="WP_098800916.1">
    <property type="nucleotide sequence ID" value="NZ_JARLXK010000063.1"/>
</dbReference>